<protein>
    <submittedName>
        <fullName evidence="1">Uncharacterized protein</fullName>
    </submittedName>
</protein>
<dbReference type="OrthoDB" id="4943731at2"/>
<organism evidence="1 2">
    <name type="scientific">Xylanimonas allomyrinae</name>
    <dbReference type="NCBI Taxonomy" id="2509459"/>
    <lineage>
        <taxon>Bacteria</taxon>
        <taxon>Bacillati</taxon>
        <taxon>Actinomycetota</taxon>
        <taxon>Actinomycetes</taxon>
        <taxon>Micrococcales</taxon>
        <taxon>Promicromonosporaceae</taxon>
        <taxon>Xylanimonas</taxon>
    </lineage>
</organism>
<evidence type="ECO:0000313" key="2">
    <source>
        <dbReference type="Proteomes" id="UP000291758"/>
    </source>
</evidence>
<dbReference type="GeneID" id="39493967"/>
<dbReference type="EMBL" id="CP035496">
    <property type="protein sequence ID" value="QAY64993.1"/>
    <property type="molecule type" value="Genomic_DNA"/>
</dbReference>
<dbReference type="AlphaFoldDB" id="A0A4P6ESM6"/>
<keyword evidence="1" id="KW-0614">Plasmid</keyword>
<proteinExistence type="predicted"/>
<sequence>MTNLPTDPVPALAQAWATVEPLQRYIDQGATEDDSRAVSDVVDDYLSDNDPYPVGAPVWVVLARDPVDVWIAGVIEERCGTDEWTVGDAFEGWSAWRDHKEIRPRDGGLTPPFPNDPVGEPATWEDDQGTPVELWGVGTRIAYSGHVLLVSGTDGTRYDKAPGVIIAHDLSDETTPYHVRIDADGEDFLAGPGEVGHVY</sequence>
<gene>
    <name evidence="1" type="ORF">ET495_17380</name>
</gene>
<reference evidence="1 2" key="1">
    <citation type="submission" date="2019-01" db="EMBL/GenBank/DDBJ databases">
        <title>Genome sequencing of strain 2JSPR-7.</title>
        <authorList>
            <person name="Heo J."/>
            <person name="Kim S.-J."/>
            <person name="Kim J.-S."/>
            <person name="Hong S.-B."/>
            <person name="Kwon S.-W."/>
        </authorList>
    </citation>
    <scope>NUCLEOTIDE SEQUENCE [LARGE SCALE GENOMIC DNA]</scope>
    <source>
        <strain evidence="1 2">2JSPR-7</strain>
        <plasmid evidence="1 2">unnamed1</plasmid>
    </source>
</reference>
<name>A0A4P6ESM6_9MICO</name>
<evidence type="ECO:0000313" key="1">
    <source>
        <dbReference type="EMBL" id="QAY64993.1"/>
    </source>
</evidence>
<geneLocation type="plasmid" evidence="1">
    <name>unnamed1</name>
</geneLocation>
<dbReference type="RefSeq" id="WP_129206129.1">
    <property type="nucleotide sequence ID" value="NZ_CP035496.1"/>
</dbReference>
<dbReference type="KEGG" id="xyl:ET495_17380"/>
<accession>A0A4P6ESM6</accession>
<dbReference type="Proteomes" id="UP000291758">
    <property type="component" value="Plasmid unnamed1"/>
</dbReference>
<keyword evidence="2" id="KW-1185">Reference proteome</keyword>